<evidence type="ECO:0000313" key="3">
    <source>
        <dbReference type="Proteomes" id="UP000242287"/>
    </source>
</evidence>
<accession>A0A2A9NQL6</accession>
<dbReference type="GO" id="GO:0004674">
    <property type="term" value="F:protein serine/threonine kinase activity"/>
    <property type="evidence" value="ECO:0007669"/>
    <property type="project" value="TreeGrafter"/>
</dbReference>
<name>A0A2A9NQL6_9AGAR</name>
<organism evidence="2 3">
    <name type="scientific">Amanita thiersii Skay4041</name>
    <dbReference type="NCBI Taxonomy" id="703135"/>
    <lineage>
        <taxon>Eukaryota</taxon>
        <taxon>Fungi</taxon>
        <taxon>Dikarya</taxon>
        <taxon>Basidiomycota</taxon>
        <taxon>Agaricomycotina</taxon>
        <taxon>Agaricomycetes</taxon>
        <taxon>Agaricomycetidae</taxon>
        <taxon>Agaricales</taxon>
        <taxon>Pluteineae</taxon>
        <taxon>Amanitaceae</taxon>
        <taxon>Amanita</taxon>
    </lineage>
</organism>
<dbReference type="Proteomes" id="UP000242287">
    <property type="component" value="Unassembled WGS sequence"/>
</dbReference>
<dbReference type="Gene3D" id="1.10.510.10">
    <property type="entry name" value="Transferase(Phosphotransferase) domain 1"/>
    <property type="match status" value="1"/>
</dbReference>
<dbReference type="Gene3D" id="1.20.930.20">
    <property type="entry name" value="Adaptor protein Cbl, N-terminal domain"/>
    <property type="match status" value="1"/>
</dbReference>
<dbReference type="PANTHER" id="PTHR44329:SF214">
    <property type="entry name" value="PROTEIN KINASE DOMAIN-CONTAINING PROTEIN"/>
    <property type="match status" value="1"/>
</dbReference>
<evidence type="ECO:0000259" key="1">
    <source>
        <dbReference type="PROSITE" id="PS50011"/>
    </source>
</evidence>
<reference evidence="2 3" key="1">
    <citation type="submission" date="2014-02" db="EMBL/GenBank/DDBJ databases">
        <title>Transposable element dynamics among asymbiotic and ectomycorrhizal Amanita fungi.</title>
        <authorList>
            <consortium name="DOE Joint Genome Institute"/>
            <person name="Hess J."/>
            <person name="Skrede I."/>
            <person name="Wolfe B."/>
            <person name="LaButti K."/>
            <person name="Ohm R.A."/>
            <person name="Grigoriev I.V."/>
            <person name="Pringle A."/>
        </authorList>
    </citation>
    <scope>NUCLEOTIDE SEQUENCE [LARGE SCALE GENOMIC DNA]</scope>
    <source>
        <strain evidence="2 3">SKay4041</strain>
    </source>
</reference>
<dbReference type="GO" id="GO:0005524">
    <property type="term" value="F:ATP binding"/>
    <property type="evidence" value="ECO:0007669"/>
    <property type="project" value="InterPro"/>
</dbReference>
<dbReference type="PROSITE" id="PS50011">
    <property type="entry name" value="PROTEIN_KINASE_DOM"/>
    <property type="match status" value="1"/>
</dbReference>
<dbReference type="PANTHER" id="PTHR44329">
    <property type="entry name" value="SERINE/THREONINE-PROTEIN KINASE TNNI3K-RELATED"/>
    <property type="match status" value="1"/>
</dbReference>
<dbReference type="InterPro" id="IPR051681">
    <property type="entry name" value="Ser/Thr_Kinases-Pseudokinases"/>
</dbReference>
<dbReference type="CDD" id="cd21037">
    <property type="entry name" value="MLKL_NTD"/>
    <property type="match status" value="1"/>
</dbReference>
<dbReference type="OrthoDB" id="4062651at2759"/>
<proteinExistence type="predicted"/>
<dbReference type="Pfam" id="PF07714">
    <property type="entry name" value="PK_Tyr_Ser-Thr"/>
    <property type="match status" value="1"/>
</dbReference>
<evidence type="ECO:0000313" key="2">
    <source>
        <dbReference type="EMBL" id="PFH50547.1"/>
    </source>
</evidence>
<dbReference type="GO" id="GO:0007166">
    <property type="term" value="P:cell surface receptor signaling pathway"/>
    <property type="evidence" value="ECO:0007669"/>
    <property type="project" value="InterPro"/>
</dbReference>
<dbReference type="InterPro" id="IPR011009">
    <property type="entry name" value="Kinase-like_dom_sf"/>
</dbReference>
<dbReference type="InterPro" id="IPR036537">
    <property type="entry name" value="Adaptor_Cbl_N_dom_sf"/>
</dbReference>
<gene>
    <name evidence="2" type="ORF">AMATHDRAFT_60805</name>
</gene>
<dbReference type="InterPro" id="IPR059179">
    <property type="entry name" value="MLKL-like_MCAfunc"/>
</dbReference>
<protein>
    <recommendedName>
        <fullName evidence="1">Protein kinase domain-containing protein</fullName>
    </recommendedName>
</protein>
<dbReference type="SUPFAM" id="SSF56112">
    <property type="entry name" value="Protein kinase-like (PK-like)"/>
    <property type="match status" value="1"/>
</dbReference>
<feature type="domain" description="Protein kinase" evidence="1">
    <location>
        <begin position="197"/>
        <end position="503"/>
    </location>
</feature>
<keyword evidence="3" id="KW-1185">Reference proteome</keyword>
<dbReference type="InterPro" id="IPR001245">
    <property type="entry name" value="Ser-Thr/Tyr_kinase_cat_dom"/>
</dbReference>
<dbReference type="AlphaFoldDB" id="A0A2A9NQL6"/>
<sequence length="503" mass="56748">MISMLQLVSTSGLKIASAAAGYAPIPALVPAIDLLCGIIELCENVSHNQNTARTLIERCDRLVVLINEGKLNTPKKIEEQVALLYSCLSGIKFRLKKVIDKGWLERFAKQKDIALAIEACHTEISICLEQLQVTSHLMIHSWQREFAESAKKDHDELLEKLADIEVSQKLSEAEARKQTELMKQMMGMMQQLLGENKQAAERRHQGISSNLYQFQKQSGLLLPKFQLDSGEVKRTSDHPVGTTSSGMDIYEGIYLGCEKVAIKVVRSVNANDASNKRFNREVDIWCSLWERDQGRHIVPFYGYNTSDGPYPYMVSPWHEQGHALAFVQKYDKLVNYHDLIEGIARGIEILHTMQPPIVHGDLQATNIFISDEGKPLLADFGLSKIVAEINGVPLTQSRGISSSYRWMAPELCTGEAIMSTSSDIYSFAMTVLELMTHQQPYANIKRTTEVVLKIYEGKLPERPNNWNAMRRGLTDEMWELLTACWAAEPKNRPSIQEVLNRLS</sequence>
<dbReference type="EMBL" id="KZ302001">
    <property type="protein sequence ID" value="PFH50547.1"/>
    <property type="molecule type" value="Genomic_DNA"/>
</dbReference>
<dbReference type="STRING" id="703135.A0A2A9NQL6"/>
<dbReference type="InterPro" id="IPR000719">
    <property type="entry name" value="Prot_kinase_dom"/>
</dbReference>